<name>A0A5E4LYL7_9ARCH</name>
<dbReference type="Proteomes" id="UP000789941">
    <property type="component" value="Unassembled WGS sequence"/>
</dbReference>
<gene>
    <name evidence="2" type="primary">rnp2</name>
    <name evidence="2" type="ORF">LFW2832_01181</name>
</gene>
<dbReference type="SUPFAM" id="SSF160350">
    <property type="entry name" value="Rnp2-like"/>
    <property type="match status" value="1"/>
</dbReference>
<accession>A0A5E4LYL7</accession>
<dbReference type="Gene3D" id="3.30.70.3250">
    <property type="entry name" value="Ribonuclease P, Pop5 subunit"/>
    <property type="match status" value="1"/>
</dbReference>
<dbReference type="EC" id="3.1.26.5" evidence="2"/>
<dbReference type="InterPro" id="IPR038085">
    <property type="entry name" value="Rnp2-like_sf"/>
</dbReference>
<evidence type="ECO:0000313" key="2">
    <source>
        <dbReference type="EMBL" id="VVC04896.1"/>
    </source>
</evidence>
<dbReference type="Pfam" id="PF01900">
    <property type="entry name" value="RNase_P_Rpp14"/>
    <property type="match status" value="1"/>
</dbReference>
<evidence type="ECO:0000256" key="1">
    <source>
        <dbReference type="ARBA" id="ARBA00022694"/>
    </source>
</evidence>
<dbReference type="PANTHER" id="PTHR15441">
    <property type="entry name" value="RIBONUCLEASE P PROTEIN SUBUNIT P14"/>
    <property type="match status" value="1"/>
</dbReference>
<dbReference type="PANTHER" id="PTHR15441:SF2">
    <property type="entry name" value="RIBONUCLEASE P_MRP PROTEIN SUBUNIT POP5"/>
    <property type="match status" value="1"/>
</dbReference>
<protein>
    <submittedName>
        <fullName evidence="2">Ribonuclease P protein component 2</fullName>
        <ecNumber evidence="2">3.1.26.5</ecNumber>
    </submittedName>
</protein>
<reference evidence="2 3" key="1">
    <citation type="submission" date="2019-08" db="EMBL/GenBank/DDBJ databases">
        <authorList>
            <person name="Vazquez-Campos X."/>
        </authorList>
    </citation>
    <scope>NUCLEOTIDE SEQUENCE [LARGE SCALE GENOMIC DNA]</scope>
    <source>
        <strain evidence="2">LFW-283_2</strain>
    </source>
</reference>
<dbReference type="GO" id="GO:0033204">
    <property type="term" value="F:ribonuclease P RNA binding"/>
    <property type="evidence" value="ECO:0007669"/>
    <property type="project" value="TreeGrafter"/>
</dbReference>
<dbReference type="GO" id="GO:0004526">
    <property type="term" value="F:ribonuclease P activity"/>
    <property type="evidence" value="ECO:0007669"/>
    <property type="project" value="UniProtKB-EC"/>
</dbReference>
<dbReference type="GO" id="GO:0030681">
    <property type="term" value="C:multimeric ribonuclease P complex"/>
    <property type="evidence" value="ECO:0007669"/>
    <property type="project" value="TreeGrafter"/>
</dbReference>
<organism evidence="2 3">
    <name type="scientific">Candidatus Bilamarchaeum dharawalense</name>
    <dbReference type="NCBI Taxonomy" id="2885759"/>
    <lineage>
        <taxon>Archaea</taxon>
        <taxon>Candidatus Micrarchaeota</taxon>
        <taxon>Candidatus Micrarchaeia</taxon>
        <taxon>Candidatus Anstonellales</taxon>
        <taxon>Candidatus Bilamarchaeaceae</taxon>
        <taxon>Candidatus Bilamarchaeum</taxon>
    </lineage>
</organism>
<keyword evidence="1" id="KW-0819">tRNA processing</keyword>
<evidence type="ECO:0000313" key="3">
    <source>
        <dbReference type="Proteomes" id="UP000789941"/>
    </source>
</evidence>
<dbReference type="AlphaFoldDB" id="A0A5E4LYL7"/>
<dbReference type="GO" id="GO:0001682">
    <property type="term" value="P:tRNA 5'-leader removal"/>
    <property type="evidence" value="ECO:0007669"/>
    <property type="project" value="InterPro"/>
</dbReference>
<proteinExistence type="predicted"/>
<dbReference type="EMBL" id="CABMJJ010000011">
    <property type="protein sequence ID" value="VVC04896.1"/>
    <property type="molecule type" value="Genomic_DNA"/>
</dbReference>
<keyword evidence="2" id="KW-0378">Hydrolase</keyword>
<dbReference type="InterPro" id="IPR002759">
    <property type="entry name" value="Pop5/Rpp14/Rnp2-like"/>
</dbReference>
<sequence length="113" mass="12866">MVKSDALRKRYVLFEYKGPALDSEQLKKSFQMEALKFFGELGMSYAAIKLVQYDPTTKLGILRCERDYLDKVCGFLALINSLDGTDARLISRKSSGTIKSLDQPNLNKQKTHR</sequence>
<comment type="caution">
    <text evidence="2">The sequence shown here is derived from an EMBL/GenBank/DDBJ whole genome shotgun (WGS) entry which is preliminary data.</text>
</comment>